<dbReference type="InterPro" id="IPR037066">
    <property type="entry name" value="Plug_dom_sf"/>
</dbReference>
<feature type="domain" description="TonB-dependent receptor plug" evidence="10">
    <location>
        <begin position="129"/>
        <end position="234"/>
    </location>
</feature>
<dbReference type="GO" id="GO:0044718">
    <property type="term" value="P:siderophore transmembrane transport"/>
    <property type="evidence" value="ECO:0007669"/>
    <property type="project" value="TreeGrafter"/>
</dbReference>
<dbReference type="AlphaFoldDB" id="A0A4R0MQC4"/>
<dbReference type="PANTHER" id="PTHR30069">
    <property type="entry name" value="TONB-DEPENDENT OUTER MEMBRANE RECEPTOR"/>
    <property type="match status" value="1"/>
</dbReference>
<dbReference type="InterPro" id="IPR039426">
    <property type="entry name" value="TonB-dep_rcpt-like"/>
</dbReference>
<dbReference type="Pfam" id="PF13715">
    <property type="entry name" value="CarbopepD_reg_2"/>
    <property type="match status" value="1"/>
</dbReference>
<organism evidence="11 12">
    <name type="scientific">Pedobacter frigiditerrae</name>
    <dbReference type="NCBI Taxonomy" id="2530452"/>
    <lineage>
        <taxon>Bacteria</taxon>
        <taxon>Pseudomonadati</taxon>
        <taxon>Bacteroidota</taxon>
        <taxon>Sphingobacteriia</taxon>
        <taxon>Sphingobacteriales</taxon>
        <taxon>Sphingobacteriaceae</taxon>
        <taxon>Pedobacter</taxon>
    </lineage>
</organism>
<evidence type="ECO:0000313" key="11">
    <source>
        <dbReference type="EMBL" id="TCC89089.1"/>
    </source>
</evidence>
<evidence type="ECO:0000259" key="10">
    <source>
        <dbReference type="Pfam" id="PF07715"/>
    </source>
</evidence>
<keyword evidence="12" id="KW-1185">Reference proteome</keyword>
<dbReference type="PANTHER" id="PTHR30069:SF29">
    <property type="entry name" value="HEMOGLOBIN AND HEMOGLOBIN-HAPTOGLOBIN-BINDING PROTEIN 1-RELATED"/>
    <property type="match status" value="1"/>
</dbReference>
<dbReference type="PROSITE" id="PS52016">
    <property type="entry name" value="TONB_DEPENDENT_REC_3"/>
    <property type="match status" value="1"/>
</dbReference>
<dbReference type="InterPro" id="IPR012910">
    <property type="entry name" value="Plug_dom"/>
</dbReference>
<evidence type="ECO:0000256" key="8">
    <source>
        <dbReference type="PROSITE-ProRule" id="PRU01360"/>
    </source>
</evidence>
<dbReference type="SUPFAM" id="SSF49464">
    <property type="entry name" value="Carboxypeptidase regulatory domain-like"/>
    <property type="match status" value="1"/>
</dbReference>
<comment type="subcellular location">
    <subcellularLocation>
        <location evidence="1 8">Cell outer membrane</location>
        <topology evidence="1 8">Multi-pass membrane protein</topology>
    </subcellularLocation>
</comment>
<dbReference type="Gene3D" id="2.170.130.10">
    <property type="entry name" value="TonB-dependent receptor, plug domain"/>
    <property type="match status" value="1"/>
</dbReference>
<evidence type="ECO:0000256" key="4">
    <source>
        <dbReference type="ARBA" id="ARBA00022692"/>
    </source>
</evidence>
<evidence type="ECO:0000256" key="6">
    <source>
        <dbReference type="ARBA" id="ARBA00023136"/>
    </source>
</evidence>
<dbReference type="Proteomes" id="UP000292884">
    <property type="component" value="Unassembled WGS sequence"/>
</dbReference>
<dbReference type="InterPro" id="IPR008969">
    <property type="entry name" value="CarboxyPept-like_regulatory"/>
</dbReference>
<comment type="similarity">
    <text evidence="8">Belongs to the TonB-dependent receptor family.</text>
</comment>
<evidence type="ECO:0000256" key="7">
    <source>
        <dbReference type="ARBA" id="ARBA00023237"/>
    </source>
</evidence>
<evidence type="ECO:0000256" key="9">
    <source>
        <dbReference type="SAM" id="SignalP"/>
    </source>
</evidence>
<keyword evidence="7 8" id="KW-0998">Cell outer membrane</keyword>
<reference evidence="11 12" key="1">
    <citation type="submission" date="2019-02" db="EMBL/GenBank/DDBJ databases">
        <title>Pedobacter sp. RP-1-13 sp. nov., isolated from Arctic soil.</title>
        <authorList>
            <person name="Dahal R.H."/>
        </authorList>
    </citation>
    <scope>NUCLEOTIDE SEQUENCE [LARGE SCALE GENOMIC DNA]</scope>
    <source>
        <strain evidence="11 12">RP-1-13</strain>
    </source>
</reference>
<dbReference type="RefSeq" id="WP_131554079.1">
    <property type="nucleotide sequence ID" value="NZ_SJSK01000004.1"/>
</dbReference>
<evidence type="ECO:0000256" key="1">
    <source>
        <dbReference type="ARBA" id="ARBA00004571"/>
    </source>
</evidence>
<dbReference type="SUPFAM" id="SSF56935">
    <property type="entry name" value="Porins"/>
    <property type="match status" value="1"/>
</dbReference>
<sequence>MKRKITQIFPVKAISVRFAMIALLCTLFILNAAAQAPGQIKVTGTVKDASGALPGVSIRVKDQTTGVSTDGDGKFTIMAAKDATLVFSIVGYTTVEKPATTTPINILMSESLSDLDEVVVTGFGGKVKRSDLTSAVSSVSAKDIEDRQPVDLFNALQGKASGVLVTTDGAPGSEGTIQIRGVTTLNAGAGPLYVVDGVITDNGRNINPLDIAGIEILKDAASASIYGAQAANGVILITTKKGVEGKARVDVQYTHLFGRLAHKLPQSNSDEVRAFRRMQTPTSSTAGVNTDSLNVAFNADNDLQDILLGNTGHRNQVNASLAGASKTFNFYASVNYIDDKSIVVNSYAKSLQSRLNISYQASPKLKYTANVSLFYQLKNEIPLARTVAVVFDRPSSSLIYYPDGSLTSYIASKRNPLANALYETNKTETHSAQVNNQVDFDLTKHIKWTTLFNIAFDNPQLTFFSPRYVSANKNTNNGINEMRKNFRYEAQSYFNYNQRFKDHNISATLGANAIRRTLNTFHLEYLNSVSEEIFVALPSFLTVVNTYTNGTANTNQAVFARVNYDYKSRYFASAVYRNDGSSRFSPENKRGSFYSGSLAWRFSAEKFMSWSNKFLDDAKIRASYGRVGNDQIEDYGFINKIVFDASYNGAPGATYSNTLGNSLIKWETGIQKNLGLDLTFLKGRVTFTGEVYEKGSKDLLYPQQLVKETGFSTVLVNVGTIANKGLELSVSGTPILKKNFSWSIDANIYFERGRIKDLSGAGSFVAGNKWYVQQGGKIGDFYGWKNLGVYQWNESNAYNDNWQKLTVVLGADNKPLYVGGKPQYTYNGQPYTGTVHNMYDPGGKLVGGDTEWKNIKLDSLIDDGDRHVIGNAQPKYNVGFGNNFTYKRFTFNVLFNASVRGEIYNTLQYNANNPSNTGPGNPDVLYNSWQKPGDIAKYPYYPNRPSRGNLKQHGNSAYLEDATFIRLASMRLAYSLNPEIAKKMYLRNVKAFIYGTNLLTWTNYRGYDPEFSSSNPLTPGDDTGRYPRRREVGLGLNISL</sequence>
<dbReference type="OrthoDB" id="9768177at2"/>
<dbReference type="InterPro" id="IPR023997">
    <property type="entry name" value="TonB-dep_OMP_SusC/RagA_CS"/>
</dbReference>
<dbReference type="GO" id="GO:0015344">
    <property type="term" value="F:siderophore uptake transmembrane transporter activity"/>
    <property type="evidence" value="ECO:0007669"/>
    <property type="project" value="TreeGrafter"/>
</dbReference>
<comment type="caution">
    <text evidence="11">The sequence shown here is derived from an EMBL/GenBank/DDBJ whole genome shotgun (WGS) entry which is preliminary data.</text>
</comment>
<feature type="signal peptide" evidence="9">
    <location>
        <begin position="1"/>
        <end position="34"/>
    </location>
</feature>
<evidence type="ECO:0000256" key="5">
    <source>
        <dbReference type="ARBA" id="ARBA00022729"/>
    </source>
</evidence>
<feature type="chain" id="PRO_5020403680" evidence="9">
    <location>
        <begin position="35"/>
        <end position="1040"/>
    </location>
</feature>
<keyword evidence="4 8" id="KW-0812">Transmembrane</keyword>
<keyword evidence="3 8" id="KW-1134">Transmembrane beta strand</keyword>
<name>A0A4R0MQC4_9SPHI</name>
<dbReference type="GO" id="GO:0009279">
    <property type="term" value="C:cell outer membrane"/>
    <property type="evidence" value="ECO:0007669"/>
    <property type="project" value="UniProtKB-SubCell"/>
</dbReference>
<dbReference type="InterPro" id="IPR023996">
    <property type="entry name" value="TonB-dep_OMP_SusC/RagA"/>
</dbReference>
<accession>A0A4R0MQC4</accession>
<evidence type="ECO:0000256" key="2">
    <source>
        <dbReference type="ARBA" id="ARBA00022448"/>
    </source>
</evidence>
<gene>
    <name evidence="11" type="ORF">EZ428_15405</name>
</gene>
<dbReference type="Pfam" id="PF07715">
    <property type="entry name" value="Plug"/>
    <property type="match status" value="1"/>
</dbReference>
<proteinExistence type="inferred from homology"/>
<dbReference type="EMBL" id="SJSK01000004">
    <property type="protein sequence ID" value="TCC89089.1"/>
    <property type="molecule type" value="Genomic_DNA"/>
</dbReference>
<keyword evidence="6 8" id="KW-0472">Membrane</keyword>
<dbReference type="Gene3D" id="2.40.170.20">
    <property type="entry name" value="TonB-dependent receptor, beta-barrel domain"/>
    <property type="match status" value="1"/>
</dbReference>
<evidence type="ECO:0000256" key="3">
    <source>
        <dbReference type="ARBA" id="ARBA00022452"/>
    </source>
</evidence>
<keyword evidence="2 8" id="KW-0813">Transport</keyword>
<evidence type="ECO:0000313" key="12">
    <source>
        <dbReference type="Proteomes" id="UP000292884"/>
    </source>
</evidence>
<keyword evidence="5 9" id="KW-0732">Signal</keyword>
<dbReference type="NCBIfam" id="TIGR04057">
    <property type="entry name" value="SusC_RagA_signa"/>
    <property type="match status" value="1"/>
</dbReference>
<keyword evidence="11" id="KW-0675">Receptor</keyword>
<dbReference type="NCBIfam" id="TIGR04056">
    <property type="entry name" value="OMP_RagA_SusC"/>
    <property type="match status" value="1"/>
</dbReference>
<dbReference type="InterPro" id="IPR036942">
    <property type="entry name" value="Beta-barrel_TonB_sf"/>
</dbReference>
<protein>
    <submittedName>
        <fullName evidence="11">TonB-dependent receptor</fullName>
    </submittedName>
</protein>